<evidence type="ECO:0000313" key="4">
    <source>
        <dbReference type="Proteomes" id="UP001209540"/>
    </source>
</evidence>
<dbReference type="Pfam" id="PF00415">
    <property type="entry name" value="RCC1"/>
    <property type="match status" value="2"/>
</dbReference>
<dbReference type="InterPro" id="IPR051553">
    <property type="entry name" value="Ran_GTPase-activating"/>
</dbReference>
<dbReference type="SUPFAM" id="SSF81383">
    <property type="entry name" value="F-box domain"/>
    <property type="match status" value="1"/>
</dbReference>
<dbReference type="Proteomes" id="UP001209540">
    <property type="component" value="Unassembled WGS sequence"/>
</dbReference>
<evidence type="ECO:0000256" key="1">
    <source>
        <dbReference type="PROSITE-ProRule" id="PRU00235"/>
    </source>
</evidence>
<evidence type="ECO:0000259" key="2">
    <source>
        <dbReference type="Pfam" id="PF12937"/>
    </source>
</evidence>
<reference evidence="3" key="1">
    <citation type="journal article" date="2022" name="IScience">
        <title>Evolution of zygomycete secretomes and the origins of terrestrial fungal ecologies.</title>
        <authorList>
            <person name="Chang Y."/>
            <person name="Wang Y."/>
            <person name="Mondo S."/>
            <person name="Ahrendt S."/>
            <person name="Andreopoulos W."/>
            <person name="Barry K."/>
            <person name="Beard J."/>
            <person name="Benny G.L."/>
            <person name="Blankenship S."/>
            <person name="Bonito G."/>
            <person name="Cuomo C."/>
            <person name="Desiro A."/>
            <person name="Gervers K.A."/>
            <person name="Hundley H."/>
            <person name="Kuo A."/>
            <person name="LaButti K."/>
            <person name="Lang B.F."/>
            <person name="Lipzen A."/>
            <person name="O'Donnell K."/>
            <person name="Pangilinan J."/>
            <person name="Reynolds N."/>
            <person name="Sandor L."/>
            <person name="Smith M.E."/>
            <person name="Tsang A."/>
            <person name="Grigoriev I.V."/>
            <person name="Stajich J.E."/>
            <person name="Spatafora J.W."/>
        </authorList>
    </citation>
    <scope>NUCLEOTIDE SEQUENCE</scope>
    <source>
        <strain evidence="3">RSA 2281</strain>
    </source>
</reference>
<dbReference type="Gene3D" id="1.20.1280.50">
    <property type="match status" value="1"/>
</dbReference>
<dbReference type="InterPro" id="IPR001810">
    <property type="entry name" value="F-box_dom"/>
</dbReference>
<dbReference type="EMBL" id="JAIXMP010000003">
    <property type="protein sequence ID" value="KAI9275741.1"/>
    <property type="molecule type" value="Genomic_DNA"/>
</dbReference>
<evidence type="ECO:0000313" key="3">
    <source>
        <dbReference type="EMBL" id="KAI9275741.1"/>
    </source>
</evidence>
<feature type="domain" description="F-box" evidence="2">
    <location>
        <begin position="3"/>
        <end position="45"/>
    </location>
</feature>
<accession>A0AAD5KU80</accession>
<protein>
    <submittedName>
        <fullName evidence="3">Regulator of chromosome condensation 1/beta-lactamase-inhibitor protein II</fullName>
    </submittedName>
</protein>
<dbReference type="PRINTS" id="PR00633">
    <property type="entry name" value="RCCNDNSATION"/>
</dbReference>
<dbReference type="SUPFAM" id="SSF50985">
    <property type="entry name" value="RCC1/BLIP-II"/>
    <property type="match status" value="1"/>
</dbReference>
<comment type="caution">
    <text evidence="3">The sequence shown here is derived from an EMBL/GenBank/DDBJ whole genome shotgun (WGS) entry which is preliminary data.</text>
</comment>
<dbReference type="PANTHER" id="PTHR45982:SF3">
    <property type="entry name" value="F-BOX PROTEIN POF9"/>
    <property type="match status" value="1"/>
</dbReference>
<dbReference type="InterPro" id="IPR000408">
    <property type="entry name" value="Reg_chr_condens"/>
</dbReference>
<feature type="repeat" description="RCC1" evidence="1">
    <location>
        <begin position="384"/>
        <end position="438"/>
    </location>
</feature>
<sequence>MVIDQLPIDILLDHIIPRLDVASLCQVSYTCHLFYRLCNDEFIWQYRVSADFALPMNTDRLKNGWKKLYIQLDRAQTYTWGENSDKRLGFSDHDNVERDTFMRQITTPRELRALRGKGIVDIVAGGWSFHALDRRGHVWMWGWMQPKHPFADSMTSQALVKKPTRVQLPPNVHIISIASGRCHAIALDTAGRVWHWANPWQTRQVLVPRASTKKFIQITAHWNSSAILSSTGELFLVPFPCASHEQTILDDPPVTHPSSPFIQIAGTEKCTIALTQSGRVFKFRTERRDDFVTTPEKYTTELVHFNISPLNNNLTTTTNRKSNRPGVFLSAQFRHFAICCQGKVLIGKQDGDDQHLPQILDAMNHEICKVTFGDYHFGALTTQGRLLTWGRFSSGALGLGYAYSNINQTMPQLVETLNNMFIFAIGFGGVHSGCLAIPRSTLIQQQHV</sequence>
<gene>
    <name evidence="3" type="ORF">BDA99DRAFT_496356</name>
</gene>
<dbReference type="Pfam" id="PF12937">
    <property type="entry name" value="F-box-like"/>
    <property type="match status" value="1"/>
</dbReference>
<organism evidence="3 4">
    <name type="scientific">Phascolomyces articulosus</name>
    <dbReference type="NCBI Taxonomy" id="60185"/>
    <lineage>
        <taxon>Eukaryota</taxon>
        <taxon>Fungi</taxon>
        <taxon>Fungi incertae sedis</taxon>
        <taxon>Mucoromycota</taxon>
        <taxon>Mucoromycotina</taxon>
        <taxon>Mucoromycetes</taxon>
        <taxon>Mucorales</taxon>
        <taxon>Lichtheimiaceae</taxon>
        <taxon>Phascolomyces</taxon>
    </lineage>
</organism>
<dbReference type="PANTHER" id="PTHR45982">
    <property type="entry name" value="REGULATOR OF CHROMOSOME CONDENSATION"/>
    <property type="match status" value="1"/>
</dbReference>
<dbReference type="InterPro" id="IPR009091">
    <property type="entry name" value="RCC1/BLIP-II"/>
</dbReference>
<dbReference type="GO" id="GO:0005737">
    <property type="term" value="C:cytoplasm"/>
    <property type="evidence" value="ECO:0007669"/>
    <property type="project" value="TreeGrafter"/>
</dbReference>
<name>A0AAD5KU80_9FUNG</name>
<dbReference type="PROSITE" id="PS50012">
    <property type="entry name" value="RCC1_3"/>
    <property type="match status" value="3"/>
</dbReference>
<proteinExistence type="predicted"/>
<keyword evidence="4" id="KW-1185">Reference proteome</keyword>
<dbReference type="InterPro" id="IPR036047">
    <property type="entry name" value="F-box-like_dom_sf"/>
</dbReference>
<dbReference type="AlphaFoldDB" id="A0AAD5KU80"/>
<feature type="repeat" description="RCC1" evidence="1">
    <location>
        <begin position="75"/>
        <end position="135"/>
    </location>
</feature>
<dbReference type="PROSITE" id="PS00626">
    <property type="entry name" value="RCC1_2"/>
    <property type="match status" value="1"/>
</dbReference>
<dbReference type="GO" id="GO:0005085">
    <property type="term" value="F:guanyl-nucleotide exchange factor activity"/>
    <property type="evidence" value="ECO:0007669"/>
    <property type="project" value="TreeGrafter"/>
</dbReference>
<dbReference type="Gene3D" id="2.130.10.30">
    <property type="entry name" value="Regulator of chromosome condensation 1/beta-lactamase-inhibitor protein II"/>
    <property type="match status" value="2"/>
</dbReference>
<reference evidence="3" key="2">
    <citation type="submission" date="2023-02" db="EMBL/GenBank/DDBJ databases">
        <authorList>
            <consortium name="DOE Joint Genome Institute"/>
            <person name="Mondo S.J."/>
            <person name="Chang Y."/>
            <person name="Wang Y."/>
            <person name="Ahrendt S."/>
            <person name="Andreopoulos W."/>
            <person name="Barry K."/>
            <person name="Beard J."/>
            <person name="Benny G.L."/>
            <person name="Blankenship S."/>
            <person name="Bonito G."/>
            <person name="Cuomo C."/>
            <person name="Desiro A."/>
            <person name="Gervers K.A."/>
            <person name="Hundley H."/>
            <person name="Kuo A."/>
            <person name="LaButti K."/>
            <person name="Lang B.F."/>
            <person name="Lipzen A."/>
            <person name="O'Donnell K."/>
            <person name="Pangilinan J."/>
            <person name="Reynolds N."/>
            <person name="Sandor L."/>
            <person name="Smith M.W."/>
            <person name="Tsang A."/>
            <person name="Grigoriev I.V."/>
            <person name="Stajich J.E."/>
            <person name="Spatafora J.W."/>
        </authorList>
    </citation>
    <scope>NUCLEOTIDE SEQUENCE</scope>
    <source>
        <strain evidence="3">RSA 2281</strain>
    </source>
</reference>
<feature type="repeat" description="RCC1" evidence="1">
    <location>
        <begin position="136"/>
        <end position="190"/>
    </location>
</feature>